<protein>
    <submittedName>
        <fullName evidence="1">Uncharacterized protein</fullName>
    </submittedName>
</protein>
<gene>
    <name evidence="1" type="ORF">FKW44_004431</name>
</gene>
<dbReference type="AlphaFoldDB" id="A0A7T8HLT6"/>
<name>A0A7T8HLT6_CALRO</name>
<keyword evidence="2" id="KW-1185">Reference proteome</keyword>
<organism evidence="1 2">
    <name type="scientific">Caligus rogercresseyi</name>
    <name type="common">Sea louse</name>
    <dbReference type="NCBI Taxonomy" id="217165"/>
    <lineage>
        <taxon>Eukaryota</taxon>
        <taxon>Metazoa</taxon>
        <taxon>Ecdysozoa</taxon>
        <taxon>Arthropoda</taxon>
        <taxon>Crustacea</taxon>
        <taxon>Multicrustacea</taxon>
        <taxon>Hexanauplia</taxon>
        <taxon>Copepoda</taxon>
        <taxon>Siphonostomatoida</taxon>
        <taxon>Caligidae</taxon>
        <taxon>Caligus</taxon>
    </lineage>
</organism>
<accession>A0A7T8HLT6</accession>
<evidence type="ECO:0000313" key="2">
    <source>
        <dbReference type="Proteomes" id="UP000595437"/>
    </source>
</evidence>
<dbReference type="EMBL" id="CP045892">
    <property type="protein sequence ID" value="QQP52312.1"/>
    <property type="molecule type" value="Genomic_DNA"/>
</dbReference>
<proteinExistence type="predicted"/>
<dbReference type="Proteomes" id="UP000595437">
    <property type="component" value="Chromosome 3"/>
</dbReference>
<reference evidence="2" key="1">
    <citation type="submission" date="2021-01" db="EMBL/GenBank/DDBJ databases">
        <title>Caligus Genome Assembly.</title>
        <authorList>
            <person name="Gallardo-Escarate C."/>
        </authorList>
    </citation>
    <scope>NUCLEOTIDE SEQUENCE [LARGE SCALE GENOMIC DNA]</scope>
</reference>
<evidence type="ECO:0000313" key="1">
    <source>
        <dbReference type="EMBL" id="QQP52312.1"/>
    </source>
</evidence>
<sequence>MILLVLSRGRQIWVEPMGLVLNPPLNPRMKLTMSFTFKPKQVSIHPLYSDVPA</sequence>